<dbReference type="PRINTS" id="PR00377">
    <property type="entry name" value="IMPHPHTASES"/>
</dbReference>
<dbReference type="GO" id="GO:0007165">
    <property type="term" value="P:signal transduction"/>
    <property type="evidence" value="ECO:0007669"/>
    <property type="project" value="TreeGrafter"/>
</dbReference>
<keyword evidence="4 7" id="KW-0479">Metal-binding</keyword>
<dbReference type="Proteomes" id="UP000002866">
    <property type="component" value="Chromosome 1"/>
</dbReference>
<dbReference type="InParanoid" id="I2GXF4"/>
<evidence type="ECO:0000256" key="3">
    <source>
        <dbReference type="ARBA" id="ARBA00009759"/>
    </source>
</evidence>
<evidence type="ECO:0000256" key="7">
    <source>
        <dbReference type="PIRSR" id="PIRSR600760-2"/>
    </source>
</evidence>
<keyword evidence="10" id="KW-1185">Reference proteome</keyword>
<dbReference type="UniPathway" id="UPA00823">
    <property type="reaction ID" value="UER00788"/>
</dbReference>
<protein>
    <recommendedName>
        <fullName evidence="8">Inositol-1-monophosphatase</fullName>
        <ecNumber evidence="8">3.1.3.25</ecNumber>
    </recommendedName>
</protein>
<evidence type="ECO:0000256" key="1">
    <source>
        <dbReference type="ARBA" id="ARBA00001033"/>
    </source>
</evidence>
<keyword evidence="5 8" id="KW-0378">Hydrolase</keyword>
<name>I2GXF4_HENB6</name>
<dbReference type="Gene3D" id="3.30.540.10">
    <property type="entry name" value="Fructose-1,6-Bisphosphatase, subunit A, domain 1"/>
    <property type="match status" value="1"/>
</dbReference>
<dbReference type="PANTHER" id="PTHR20854">
    <property type="entry name" value="INOSITOL MONOPHOSPHATASE"/>
    <property type="match status" value="1"/>
</dbReference>
<dbReference type="Gene3D" id="3.40.190.80">
    <property type="match status" value="1"/>
</dbReference>
<dbReference type="SUPFAM" id="SSF56655">
    <property type="entry name" value="Carbohydrate phosphatase"/>
    <property type="match status" value="1"/>
</dbReference>
<dbReference type="InterPro" id="IPR020583">
    <property type="entry name" value="Inositol_monoP_metal-BS"/>
</dbReference>
<dbReference type="STRING" id="1071380.I2GXF4"/>
<evidence type="ECO:0000256" key="2">
    <source>
        <dbReference type="ARBA" id="ARBA00001946"/>
    </source>
</evidence>
<dbReference type="HOGENOM" id="CLU_044118_1_2_1"/>
<dbReference type="InterPro" id="IPR033942">
    <property type="entry name" value="IMPase"/>
</dbReference>
<gene>
    <name evidence="9" type="primary">TBLA0A10280</name>
    <name evidence="9" type="ORF">TBLA_0A10280</name>
</gene>
<dbReference type="InterPro" id="IPR000760">
    <property type="entry name" value="Inositol_monophosphatase-like"/>
</dbReference>
<feature type="binding site" evidence="7">
    <location>
        <position position="75"/>
    </location>
    <ligand>
        <name>Mg(2+)</name>
        <dbReference type="ChEBI" id="CHEBI:18420"/>
        <label>1</label>
        <note>catalytic</note>
    </ligand>
</feature>
<dbReference type="GeneID" id="14493629"/>
<evidence type="ECO:0000256" key="5">
    <source>
        <dbReference type="ARBA" id="ARBA00022801"/>
    </source>
</evidence>
<dbReference type="GO" id="GO:0006021">
    <property type="term" value="P:inositol biosynthetic process"/>
    <property type="evidence" value="ECO:0007669"/>
    <property type="project" value="UniProtKB-UniPathway"/>
</dbReference>
<dbReference type="RefSeq" id="XP_004178325.1">
    <property type="nucleotide sequence ID" value="XM_004178277.1"/>
</dbReference>
<dbReference type="OrthoDB" id="10254945at2759"/>
<dbReference type="EMBL" id="HE806316">
    <property type="protein sequence ID" value="CCH58806.1"/>
    <property type="molecule type" value="Genomic_DNA"/>
</dbReference>
<keyword evidence="6 7" id="KW-0460">Magnesium</keyword>
<evidence type="ECO:0000256" key="4">
    <source>
        <dbReference type="ARBA" id="ARBA00022723"/>
    </source>
</evidence>
<dbReference type="PROSITE" id="PS00629">
    <property type="entry name" value="IMP_1"/>
    <property type="match status" value="1"/>
</dbReference>
<evidence type="ECO:0000256" key="8">
    <source>
        <dbReference type="RuleBase" id="RU364068"/>
    </source>
</evidence>
<dbReference type="GO" id="GO:0008934">
    <property type="term" value="F:inositol monophosphate 1-phosphatase activity"/>
    <property type="evidence" value="ECO:0007669"/>
    <property type="project" value="EnsemblFungi"/>
</dbReference>
<feature type="binding site" evidence="7">
    <location>
        <position position="94"/>
    </location>
    <ligand>
        <name>Mg(2+)</name>
        <dbReference type="ChEBI" id="CHEBI:18420"/>
        <label>1</label>
        <note>catalytic</note>
    </ligand>
</feature>
<comment type="catalytic activity">
    <reaction evidence="1 8">
        <text>a myo-inositol phosphate + H2O = myo-inositol + phosphate</text>
        <dbReference type="Rhea" id="RHEA:24056"/>
        <dbReference type="ChEBI" id="CHEBI:15377"/>
        <dbReference type="ChEBI" id="CHEBI:17268"/>
        <dbReference type="ChEBI" id="CHEBI:43474"/>
        <dbReference type="ChEBI" id="CHEBI:84139"/>
        <dbReference type="EC" id="3.1.3.25"/>
    </reaction>
</comment>
<proteinExistence type="inferred from homology"/>
<organism evidence="9 10">
    <name type="scientific">Henningerozyma blattae (strain ATCC 34711 / CBS 6284 / DSM 70876 / NBRC 10599 / NRRL Y-10934 / UCD 77-7)</name>
    <name type="common">Yeast</name>
    <name type="synonym">Tetrapisispora blattae</name>
    <dbReference type="NCBI Taxonomy" id="1071380"/>
    <lineage>
        <taxon>Eukaryota</taxon>
        <taxon>Fungi</taxon>
        <taxon>Dikarya</taxon>
        <taxon>Ascomycota</taxon>
        <taxon>Saccharomycotina</taxon>
        <taxon>Saccharomycetes</taxon>
        <taxon>Saccharomycetales</taxon>
        <taxon>Saccharomycetaceae</taxon>
        <taxon>Henningerozyma</taxon>
    </lineage>
</organism>
<dbReference type="OMA" id="SYPEHKF"/>
<comment type="similarity">
    <text evidence="3 8">Belongs to the inositol monophosphatase superfamily.</text>
</comment>
<accession>I2GXF4</accession>
<feature type="binding site" evidence="7">
    <location>
        <position position="96"/>
    </location>
    <ligand>
        <name>Mg(2+)</name>
        <dbReference type="ChEBI" id="CHEBI:18420"/>
        <label>1</label>
        <note>catalytic</note>
    </ligand>
</feature>
<feature type="binding site" evidence="7">
    <location>
        <position position="97"/>
    </location>
    <ligand>
        <name>Mg(2+)</name>
        <dbReference type="ChEBI" id="CHEBI:18420"/>
        <label>1</label>
        <note>catalytic</note>
    </ligand>
</feature>
<reference evidence="9 10" key="1">
    <citation type="journal article" date="2011" name="Proc. Natl. Acad. Sci. U.S.A.">
        <title>Evolutionary erosion of yeast sex chromosomes by mating-type switching accidents.</title>
        <authorList>
            <person name="Gordon J.L."/>
            <person name="Armisen D."/>
            <person name="Proux-Wera E."/>
            <person name="Oheigeartaigh S.S."/>
            <person name="Byrne K.P."/>
            <person name="Wolfe K.H."/>
        </authorList>
    </citation>
    <scope>NUCLEOTIDE SEQUENCE [LARGE SCALE GENOMIC DNA]</scope>
    <source>
        <strain evidence="10">ATCC 34711 / CBS 6284 / DSM 70876 / NBRC 10599 / NRRL Y-10934 / UCD 77-7</strain>
    </source>
</reference>
<evidence type="ECO:0000313" key="9">
    <source>
        <dbReference type="EMBL" id="CCH58806.1"/>
    </source>
</evidence>
<comment type="pathway">
    <text evidence="8">Polyol metabolism; myo-inositol biosynthesis; myo-inositol from D-glucose 6-phosphate: step 2/2.</text>
</comment>
<evidence type="ECO:0000313" key="10">
    <source>
        <dbReference type="Proteomes" id="UP000002866"/>
    </source>
</evidence>
<dbReference type="FunCoup" id="I2GXF4">
    <property type="interactions" value="285"/>
</dbReference>
<feature type="binding site" evidence="7">
    <location>
        <position position="231"/>
    </location>
    <ligand>
        <name>Mg(2+)</name>
        <dbReference type="ChEBI" id="CHEBI:18420"/>
        <label>1</label>
        <note>catalytic</note>
    </ligand>
</feature>
<dbReference type="PANTHER" id="PTHR20854:SF4">
    <property type="entry name" value="INOSITOL-1-MONOPHOSPHATASE-RELATED"/>
    <property type="match status" value="1"/>
</dbReference>
<dbReference type="eggNOG" id="KOG2951">
    <property type="taxonomic scope" value="Eukaryota"/>
</dbReference>
<dbReference type="GO" id="GO:0071545">
    <property type="term" value="P:inositol phosphate catabolic process"/>
    <property type="evidence" value="ECO:0007669"/>
    <property type="project" value="EnsemblFungi"/>
</dbReference>
<dbReference type="CDD" id="cd01639">
    <property type="entry name" value="IMPase"/>
    <property type="match status" value="1"/>
</dbReference>
<sequence length="292" mass="32458">MALKTTELKEIENTIVKFLREEIGPLLKEKAGTKFDSYKDKANDVDLVTVMDTKIEKMIREFLAEKYPSFEFIGEESYIKGVTKISEKPTFIVDPIDGTLNFIHGYPFSCTSIGLTEYGKPVVGAVFNPHLNQLFHASKGNGAYMNDTKINVKERSLVLQKSLFAFEGGAERTDAKGTNFDIKMATLRNLLSENSAFMHGMRTLGSAALNMCYTATGEVDVYWEGGPWAWDVTAGWCILEEAGGFVAGGNPGDWNVHVDSRCYLAVRGGASLKEQKAFVSEFWKQIPAPLKY</sequence>
<dbReference type="FunFam" id="3.30.540.10:FF:000013">
    <property type="entry name" value="Inositol-1-monophosphatase"/>
    <property type="match status" value="1"/>
</dbReference>
<dbReference type="KEGG" id="tbl:TBLA_0A10280"/>
<comment type="cofactor">
    <cofactor evidence="2 7 8">
        <name>Mg(2+)</name>
        <dbReference type="ChEBI" id="CHEBI:18420"/>
    </cofactor>
</comment>
<dbReference type="GO" id="GO:0046872">
    <property type="term" value="F:metal ion binding"/>
    <property type="evidence" value="ECO:0007669"/>
    <property type="project" value="UniProtKB-KW"/>
</dbReference>
<dbReference type="Pfam" id="PF00459">
    <property type="entry name" value="Inositol_P"/>
    <property type="match status" value="1"/>
</dbReference>
<dbReference type="AlphaFoldDB" id="I2GXF4"/>
<evidence type="ECO:0000256" key="6">
    <source>
        <dbReference type="ARBA" id="ARBA00022842"/>
    </source>
</evidence>
<dbReference type="EC" id="3.1.3.25" evidence="8"/>